<name>A0A0E9WTY1_ANGAN</name>
<accession>A0A0E9WTY1</accession>
<reference evidence="1" key="1">
    <citation type="submission" date="2014-11" db="EMBL/GenBank/DDBJ databases">
        <authorList>
            <person name="Amaro Gonzalez C."/>
        </authorList>
    </citation>
    <scope>NUCLEOTIDE SEQUENCE</scope>
</reference>
<dbReference type="AlphaFoldDB" id="A0A0E9WTY1"/>
<reference evidence="1" key="2">
    <citation type="journal article" date="2015" name="Fish Shellfish Immunol.">
        <title>Early steps in the European eel (Anguilla anguilla)-Vibrio vulnificus interaction in the gills: Role of the RtxA13 toxin.</title>
        <authorList>
            <person name="Callol A."/>
            <person name="Pajuelo D."/>
            <person name="Ebbesson L."/>
            <person name="Teles M."/>
            <person name="MacKenzie S."/>
            <person name="Amaro C."/>
        </authorList>
    </citation>
    <scope>NUCLEOTIDE SEQUENCE</scope>
</reference>
<dbReference type="EMBL" id="GBXM01015639">
    <property type="protein sequence ID" value="JAH92938.1"/>
    <property type="molecule type" value="Transcribed_RNA"/>
</dbReference>
<organism evidence="1">
    <name type="scientific">Anguilla anguilla</name>
    <name type="common">European freshwater eel</name>
    <name type="synonym">Muraena anguilla</name>
    <dbReference type="NCBI Taxonomy" id="7936"/>
    <lineage>
        <taxon>Eukaryota</taxon>
        <taxon>Metazoa</taxon>
        <taxon>Chordata</taxon>
        <taxon>Craniata</taxon>
        <taxon>Vertebrata</taxon>
        <taxon>Euteleostomi</taxon>
        <taxon>Actinopterygii</taxon>
        <taxon>Neopterygii</taxon>
        <taxon>Teleostei</taxon>
        <taxon>Anguilliformes</taxon>
        <taxon>Anguillidae</taxon>
        <taxon>Anguilla</taxon>
    </lineage>
</organism>
<sequence length="49" mass="5769">MKNRRERFSKNDLITYDCFGDLYCSELSGRWSNNRSSIANDNLFVTFAI</sequence>
<protein>
    <submittedName>
        <fullName evidence="1">Uncharacterized protein</fullName>
    </submittedName>
</protein>
<proteinExistence type="predicted"/>
<evidence type="ECO:0000313" key="1">
    <source>
        <dbReference type="EMBL" id="JAH92938.1"/>
    </source>
</evidence>